<keyword evidence="2" id="KW-1185">Reference proteome</keyword>
<dbReference type="RefSeq" id="WP_159302494.1">
    <property type="nucleotide sequence ID" value="NZ_LR733271.1"/>
</dbReference>
<proteinExistence type="predicted"/>
<sequence length="333" mass="36831">MTNDFQNIKMMNKIIMYLVMLGGLFTTQASNLPKEGDKCIWKNTAYEYFCDTCGCGGNGGSMGFGTGLNNNFVGLRYIGQKYRSRDGIFDNSPWINENFNTVQAWGKFPVGKRVLINALLPYHSHNRTFADATEQTINGIGDATVLAYYNVLRQTPDSIISIKPEHALQIGGGVKLPTGSFDAENIEGSVNPSFQLGTGSWDYILAANYGVTHRNWGLSALLNYTIKTENSKNYLFGNQWNVALNTYKTYYVSSSVAITPQIGLGGEFFAENEEFGFSVPDTGGEVYFARVGVEANYNRYALGVSSMLPISQNLNEGKVEVKNRVSLYLNINI</sequence>
<evidence type="ECO:0000313" key="2">
    <source>
        <dbReference type="Proteomes" id="UP000430202"/>
    </source>
</evidence>
<organism evidence="1 2">
    <name type="scientific">Maribacter litoralis</name>
    <dbReference type="NCBI Taxonomy" id="2059726"/>
    <lineage>
        <taxon>Bacteria</taxon>
        <taxon>Pseudomonadati</taxon>
        <taxon>Bacteroidota</taxon>
        <taxon>Flavobacteriia</taxon>
        <taxon>Flavobacteriales</taxon>
        <taxon>Flavobacteriaceae</taxon>
        <taxon>Maribacter</taxon>
    </lineage>
</organism>
<reference evidence="1 2" key="1">
    <citation type="submission" date="2019-10" db="EMBL/GenBank/DDBJ databases">
        <authorList>
            <person name="Karimi E."/>
        </authorList>
    </citation>
    <scope>NUCLEOTIDE SEQUENCE [LARGE SCALE GENOMIC DNA]</scope>
    <source>
        <strain evidence="1">Maribacter sp. 151</strain>
    </source>
</reference>
<dbReference type="EMBL" id="CABWLR010000002">
    <property type="protein sequence ID" value="VXB44126.1"/>
    <property type="molecule type" value="Genomic_DNA"/>
</dbReference>
<dbReference type="AlphaFoldDB" id="A0A653QNS3"/>
<dbReference type="Proteomes" id="UP000430202">
    <property type="component" value="Unassembled WGS sequence"/>
</dbReference>
<gene>
    <name evidence="1" type="ORF">MARI151_20608</name>
</gene>
<name>A0A653QNS3_9FLAO</name>
<accession>A0A653QNS3</accession>
<evidence type="ECO:0000313" key="1">
    <source>
        <dbReference type="EMBL" id="VXB44126.1"/>
    </source>
</evidence>
<protein>
    <recommendedName>
        <fullName evidence="3">MetA-pathway of phenol degradation</fullName>
    </recommendedName>
</protein>
<evidence type="ECO:0008006" key="3">
    <source>
        <dbReference type="Google" id="ProtNLM"/>
    </source>
</evidence>